<evidence type="ECO:0000313" key="2">
    <source>
        <dbReference type="EMBL" id="MDN3713194.1"/>
    </source>
</evidence>
<accession>A0ABT8D8T9</accession>
<dbReference type="RefSeq" id="WP_377786428.1">
    <property type="nucleotide sequence ID" value="NZ_JBHUOC010000001.1"/>
</dbReference>
<keyword evidence="2" id="KW-0808">Transferase</keyword>
<sequence length="246" mass="26823">MASYNGAAYLPTQLESFRAQSEADWNLLVSDDGSNDATRDQLEGFIAGLPVGRGRLIEGPKAGSTRNFLHLTAAADPEHWLAYSDQDDKWLPEKLGRARAFLADKTGPAIYAARTTICDEELNILAPAPAFTRPLTFRNALIQACLPGNTIVANAPALRLLQEAAPAAAAAGVVSHDWWAFQLLSAAGAAIKRDRAQVLLYRQHGRNLMGRNDTPAPKPRGFRSWGTELSRNGLMPIRPRSSRLRI</sequence>
<protein>
    <submittedName>
        <fullName evidence="2">Glycosyltransferase</fullName>
        <ecNumber evidence="2">2.4.-.-</ecNumber>
    </submittedName>
</protein>
<organism evidence="2 3">
    <name type="scientific">Paracoccus cavernae</name>
    <dbReference type="NCBI Taxonomy" id="1571207"/>
    <lineage>
        <taxon>Bacteria</taxon>
        <taxon>Pseudomonadati</taxon>
        <taxon>Pseudomonadota</taxon>
        <taxon>Alphaproteobacteria</taxon>
        <taxon>Rhodobacterales</taxon>
        <taxon>Paracoccaceae</taxon>
        <taxon>Paracoccus</taxon>
    </lineage>
</organism>
<proteinExistence type="predicted"/>
<dbReference type="Proteomes" id="UP001243846">
    <property type="component" value="Unassembled WGS sequence"/>
</dbReference>
<reference evidence="3" key="1">
    <citation type="journal article" date="2019" name="Int. J. Syst. Evol. Microbiol.">
        <title>The Global Catalogue of Microorganisms (GCM) 10K type strain sequencing project: providing services to taxonomists for standard genome sequencing and annotation.</title>
        <authorList>
            <consortium name="The Broad Institute Genomics Platform"/>
            <consortium name="The Broad Institute Genome Sequencing Center for Infectious Disease"/>
            <person name="Wu L."/>
            <person name="Ma J."/>
        </authorList>
    </citation>
    <scope>NUCLEOTIDE SEQUENCE [LARGE SCALE GENOMIC DNA]</scope>
    <source>
        <strain evidence="3">CECT 8482</strain>
    </source>
</reference>
<keyword evidence="3" id="KW-1185">Reference proteome</keyword>
<gene>
    <name evidence="2" type="ORF">QWZ10_18270</name>
</gene>
<name>A0ABT8D8T9_9RHOB</name>
<evidence type="ECO:0000259" key="1">
    <source>
        <dbReference type="Pfam" id="PF00535"/>
    </source>
</evidence>
<evidence type="ECO:0000313" key="3">
    <source>
        <dbReference type="Proteomes" id="UP001243846"/>
    </source>
</evidence>
<dbReference type="EMBL" id="JAUFRC010000001">
    <property type="protein sequence ID" value="MDN3713194.1"/>
    <property type="molecule type" value="Genomic_DNA"/>
</dbReference>
<dbReference type="Pfam" id="PF00535">
    <property type="entry name" value="Glycos_transf_2"/>
    <property type="match status" value="1"/>
</dbReference>
<dbReference type="Gene3D" id="3.90.550.10">
    <property type="entry name" value="Spore Coat Polysaccharide Biosynthesis Protein SpsA, Chain A"/>
    <property type="match status" value="1"/>
</dbReference>
<dbReference type="EC" id="2.4.-.-" evidence="2"/>
<comment type="caution">
    <text evidence="2">The sequence shown here is derived from an EMBL/GenBank/DDBJ whole genome shotgun (WGS) entry which is preliminary data.</text>
</comment>
<dbReference type="InterPro" id="IPR001173">
    <property type="entry name" value="Glyco_trans_2-like"/>
</dbReference>
<dbReference type="SUPFAM" id="SSF53448">
    <property type="entry name" value="Nucleotide-diphospho-sugar transferases"/>
    <property type="match status" value="1"/>
</dbReference>
<feature type="domain" description="Glycosyltransferase 2-like" evidence="1">
    <location>
        <begin position="1"/>
        <end position="127"/>
    </location>
</feature>
<dbReference type="GO" id="GO:0016757">
    <property type="term" value="F:glycosyltransferase activity"/>
    <property type="evidence" value="ECO:0007669"/>
    <property type="project" value="UniProtKB-KW"/>
</dbReference>
<dbReference type="InterPro" id="IPR029044">
    <property type="entry name" value="Nucleotide-diphossugar_trans"/>
</dbReference>
<keyword evidence="2" id="KW-0328">Glycosyltransferase</keyword>